<dbReference type="Pfam" id="PF24882">
    <property type="entry name" value="WHD_ORC2"/>
    <property type="match status" value="1"/>
</dbReference>
<dbReference type="Proteomes" id="UP001385951">
    <property type="component" value="Unassembled WGS sequence"/>
</dbReference>
<reference evidence="3 4" key="1">
    <citation type="submission" date="2022-09" db="EMBL/GenBank/DDBJ databases">
        <authorList>
            <person name="Palmer J.M."/>
        </authorList>
    </citation>
    <scope>NUCLEOTIDE SEQUENCE [LARGE SCALE GENOMIC DNA]</scope>
    <source>
        <strain evidence="3 4">DSM 7382</strain>
    </source>
</reference>
<organism evidence="3 4">
    <name type="scientific">Cerrena zonata</name>
    <dbReference type="NCBI Taxonomy" id="2478898"/>
    <lineage>
        <taxon>Eukaryota</taxon>
        <taxon>Fungi</taxon>
        <taxon>Dikarya</taxon>
        <taxon>Basidiomycota</taxon>
        <taxon>Agaricomycotina</taxon>
        <taxon>Agaricomycetes</taxon>
        <taxon>Polyporales</taxon>
        <taxon>Cerrenaceae</taxon>
        <taxon>Cerrena</taxon>
    </lineage>
</organism>
<dbReference type="AlphaFoldDB" id="A0AAW0FN82"/>
<evidence type="ECO:0000256" key="1">
    <source>
        <dbReference type="SAM" id="MobiDB-lite"/>
    </source>
</evidence>
<comment type="caution">
    <text evidence="3">The sequence shown here is derived from an EMBL/GenBank/DDBJ whole genome shotgun (WGS) entry which is preliminary data.</text>
</comment>
<dbReference type="InterPro" id="IPR056773">
    <property type="entry name" value="WHD_ORC2"/>
</dbReference>
<dbReference type="InterPro" id="IPR007220">
    <property type="entry name" value="ORC2"/>
</dbReference>
<evidence type="ECO:0000259" key="2">
    <source>
        <dbReference type="Pfam" id="PF24882"/>
    </source>
</evidence>
<feature type="domain" description="Origin recognition complex subunit 2 winged-helix" evidence="2">
    <location>
        <begin position="293"/>
        <end position="353"/>
    </location>
</feature>
<dbReference type="PANTHER" id="PTHR14052:SF0">
    <property type="entry name" value="ORIGIN RECOGNITION COMPLEX SUBUNIT 2"/>
    <property type="match status" value="1"/>
</dbReference>
<dbReference type="GO" id="GO:0005664">
    <property type="term" value="C:nuclear origin of replication recognition complex"/>
    <property type="evidence" value="ECO:0007669"/>
    <property type="project" value="UniProtKB-UniRule"/>
</dbReference>
<sequence length="368" mass="38918">MADTHDESSGSEDGRDQDPLLQSGATFAATSFDQYFLLASKTSRTSSNVFSARVDPLTPQEFTSALSNLPSVAQVPPPSYNALFPRPPIIYRVLSSTPPPYLNEVPHQNPNSPESNTSSPPPPVNSTSSSTTSTPPPSSPPNPNPSSPHSQVTPTIHLLASADNIAFPLLFSISDSSHKSHTGNANSNGGFAWLYHDLTTLQPYTFELSSADRSSISGASRLSSRAARLRAAANGSGAIPSIMTEVAARHILASVTEKAKRLFTLLAQRQLASMAESTASGGGGDGHASAQDMQNVAVEYGTLFTMARDQFVATSETAFRALMGEFKDHGLMLTAAQGGAGAGGDVVWIPLRKTVLSTLMEDIEHHRI</sequence>
<feature type="compositionally biased region" description="Low complexity" evidence="1">
    <location>
        <begin position="109"/>
        <end position="118"/>
    </location>
</feature>
<protein>
    <recommendedName>
        <fullName evidence="2">Origin recognition complex subunit 2 winged-helix domain-containing protein</fullName>
    </recommendedName>
</protein>
<keyword evidence="4" id="KW-1185">Reference proteome</keyword>
<feature type="compositionally biased region" description="Pro residues" evidence="1">
    <location>
        <begin position="134"/>
        <end position="146"/>
    </location>
</feature>
<gene>
    <name evidence="3" type="ORF">QCA50_014643</name>
</gene>
<dbReference type="EMBL" id="JASBNA010000036">
    <property type="protein sequence ID" value="KAK7682438.1"/>
    <property type="molecule type" value="Genomic_DNA"/>
</dbReference>
<feature type="region of interest" description="Disordered" evidence="1">
    <location>
        <begin position="1"/>
        <end position="22"/>
    </location>
</feature>
<feature type="compositionally biased region" description="Basic and acidic residues" evidence="1">
    <location>
        <begin position="1"/>
        <end position="18"/>
    </location>
</feature>
<feature type="region of interest" description="Disordered" evidence="1">
    <location>
        <begin position="101"/>
        <end position="152"/>
    </location>
</feature>
<evidence type="ECO:0000313" key="3">
    <source>
        <dbReference type="EMBL" id="KAK7682438.1"/>
    </source>
</evidence>
<accession>A0AAW0FN82</accession>
<dbReference type="PANTHER" id="PTHR14052">
    <property type="entry name" value="ORIGIN RECOGNITION COMPLEX SUBUNIT 2"/>
    <property type="match status" value="1"/>
</dbReference>
<proteinExistence type="predicted"/>
<dbReference type="GO" id="GO:0003688">
    <property type="term" value="F:DNA replication origin binding"/>
    <property type="evidence" value="ECO:0007669"/>
    <property type="project" value="UniProtKB-UniRule"/>
</dbReference>
<name>A0AAW0FN82_9APHY</name>
<dbReference type="GO" id="GO:0006260">
    <property type="term" value="P:DNA replication"/>
    <property type="evidence" value="ECO:0007669"/>
    <property type="project" value="UniProtKB-UniRule"/>
</dbReference>
<evidence type="ECO:0000313" key="4">
    <source>
        <dbReference type="Proteomes" id="UP001385951"/>
    </source>
</evidence>